<keyword evidence="3" id="KW-0812">Transmembrane</keyword>
<reference evidence="11 12" key="1">
    <citation type="submission" date="2023-03" db="EMBL/GenBank/DDBJ databases">
        <title>Host association and intracellularity evolved multiple times independently in the Rickettsiales.</title>
        <authorList>
            <person name="Castelli M."/>
            <person name="Nardi T."/>
            <person name="Gammuto L."/>
            <person name="Bellinzona G."/>
            <person name="Sabaneyeva E."/>
            <person name="Potekhin A."/>
            <person name="Serra V."/>
            <person name="Petroni G."/>
            <person name="Sassera D."/>
        </authorList>
    </citation>
    <scope>NUCLEOTIDE SEQUENCE [LARGE SCALE GENOMIC DNA]</scope>
    <source>
        <strain evidence="11 12">Sr 2-6</strain>
    </source>
</reference>
<dbReference type="Pfam" id="PF00664">
    <property type="entry name" value="ABC_membrane"/>
    <property type="match status" value="1"/>
</dbReference>
<dbReference type="SMART" id="SM00382">
    <property type="entry name" value="AAA"/>
    <property type="match status" value="1"/>
</dbReference>
<evidence type="ECO:0000256" key="7">
    <source>
        <dbReference type="ARBA" id="ARBA00023136"/>
    </source>
</evidence>
<comment type="function">
    <text evidence="8">Part of an ABC transporter complex. Transmembrane domains (TMD) form a pore in the inner membrane and the ATP-binding domain (NBD) is responsible for energy generation.</text>
</comment>
<protein>
    <submittedName>
        <fullName evidence="11">HlyB-like type I secretion system ATP-binding C-terminal domain protein</fullName>
    </submittedName>
</protein>
<comment type="similarity">
    <text evidence="2">Belongs to the ABC transporter superfamily.</text>
</comment>
<dbReference type="InterPro" id="IPR003593">
    <property type="entry name" value="AAA+_ATPase"/>
</dbReference>
<keyword evidence="4" id="KW-0547">Nucleotide-binding</keyword>
<evidence type="ECO:0000259" key="9">
    <source>
        <dbReference type="PROSITE" id="PS50893"/>
    </source>
</evidence>
<evidence type="ECO:0000259" key="10">
    <source>
        <dbReference type="PROSITE" id="PS50929"/>
    </source>
</evidence>
<dbReference type="PANTHER" id="PTHR24221">
    <property type="entry name" value="ATP-BINDING CASSETTE SUB-FAMILY B"/>
    <property type="match status" value="1"/>
</dbReference>
<evidence type="ECO:0000256" key="6">
    <source>
        <dbReference type="ARBA" id="ARBA00022989"/>
    </source>
</evidence>
<dbReference type="PANTHER" id="PTHR24221:SF248">
    <property type="entry name" value="ABC TRANSPORTER TRANSMEMBRANE REGION"/>
    <property type="match status" value="1"/>
</dbReference>
<proteinExistence type="inferred from homology"/>
<dbReference type="InterPro" id="IPR027417">
    <property type="entry name" value="P-loop_NTPase"/>
</dbReference>
<gene>
    <name evidence="11" type="ORF">Megvenef_00797</name>
</gene>
<evidence type="ECO:0000256" key="3">
    <source>
        <dbReference type="ARBA" id="ARBA00022692"/>
    </source>
</evidence>
<organism evidence="11 12">
    <name type="scientific">Candidatus Megaera venefica</name>
    <dbReference type="NCBI Taxonomy" id="2055910"/>
    <lineage>
        <taxon>Bacteria</taxon>
        <taxon>Pseudomonadati</taxon>
        <taxon>Pseudomonadota</taxon>
        <taxon>Alphaproteobacteria</taxon>
        <taxon>Rickettsiales</taxon>
        <taxon>Rickettsiaceae</taxon>
        <taxon>Candidatus Megaera</taxon>
    </lineage>
</organism>
<dbReference type="InterPro" id="IPR036640">
    <property type="entry name" value="ABC1_TM_sf"/>
</dbReference>
<dbReference type="Gene3D" id="1.20.1560.10">
    <property type="entry name" value="ABC transporter type 1, transmembrane domain"/>
    <property type="match status" value="1"/>
</dbReference>
<accession>A0ABU5NCC0</accession>
<dbReference type="PROSITE" id="PS50893">
    <property type="entry name" value="ABC_TRANSPORTER_2"/>
    <property type="match status" value="1"/>
</dbReference>
<evidence type="ECO:0000256" key="1">
    <source>
        <dbReference type="ARBA" id="ARBA00004651"/>
    </source>
</evidence>
<evidence type="ECO:0000256" key="4">
    <source>
        <dbReference type="ARBA" id="ARBA00022741"/>
    </source>
</evidence>
<keyword evidence="12" id="KW-1185">Reference proteome</keyword>
<feature type="domain" description="ABC transmembrane type-1" evidence="10">
    <location>
        <begin position="1"/>
        <end position="121"/>
    </location>
</feature>
<evidence type="ECO:0000313" key="12">
    <source>
        <dbReference type="Proteomes" id="UP001291687"/>
    </source>
</evidence>
<comment type="subcellular location">
    <subcellularLocation>
        <location evidence="1">Cell membrane</location>
        <topology evidence="1">Multi-pass membrane protein</topology>
    </subcellularLocation>
</comment>
<evidence type="ECO:0000256" key="2">
    <source>
        <dbReference type="ARBA" id="ARBA00005417"/>
    </source>
</evidence>
<dbReference type="EMBL" id="JARJFB010000050">
    <property type="protein sequence ID" value="MEA0970828.1"/>
    <property type="molecule type" value="Genomic_DNA"/>
</dbReference>
<dbReference type="InterPro" id="IPR011527">
    <property type="entry name" value="ABC1_TM_dom"/>
</dbReference>
<name>A0ABU5NCC0_9RICK</name>
<dbReference type="InterPro" id="IPR039421">
    <property type="entry name" value="Type_1_exporter"/>
</dbReference>
<dbReference type="SUPFAM" id="SSF90123">
    <property type="entry name" value="ABC transporter transmembrane region"/>
    <property type="match status" value="1"/>
</dbReference>
<dbReference type="Proteomes" id="UP001291687">
    <property type="component" value="Unassembled WGS sequence"/>
</dbReference>
<evidence type="ECO:0000313" key="11">
    <source>
        <dbReference type="EMBL" id="MEA0970828.1"/>
    </source>
</evidence>
<keyword evidence="6" id="KW-1133">Transmembrane helix</keyword>
<sequence>MKALKAQGVCDDKRYNFIIEALQGIHSIKSYGIEAVFQRRYEKLEEDSSLTNYNASLISTEGYTFGVLFNEVMVIAVVSVGAPMVINGDFTTGGLIATVLLAGRLMQPIQKALFLWTNFQDYRLANETANSIFSIDQIQRQKAEVNHESAGTIELKNVSFGYGANLIFSDINLSLRIPDIIAIHGANNVGKSTLLRLIAGISQPRSGSVIVDGVHVSDLASEDLVYHVGLIAAESIMFQGTIMENLTAFDESKEARALELAAILNVDREIALLPHGYDTKVSDGFADTIAPGIKQRIAIIRVLLNKPKIILFNNADKGLDREGYSHLIKLLTMLKGKVTMIVTTDDQNISKLADRHYLLKDGNLTEVEAQSAAIFEIKPYKELKI</sequence>
<dbReference type="InterPro" id="IPR003439">
    <property type="entry name" value="ABC_transporter-like_ATP-bd"/>
</dbReference>
<comment type="caution">
    <text evidence="11">The sequence shown here is derived from an EMBL/GenBank/DDBJ whole genome shotgun (WGS) entry which is preliminary data.</text>
</comment>
<dbReference type="Gene3D" id="3.40.50.300">
    <property type="entry name" value="P-loop containing nucleotide triphosphate hydrolases"/>
    <property type="match status" value="1"/>
</dbReference>
<dbReference type="PROSITE" id="PS50929">
    <property type="entry name" value="ABC_TM1F"/>
    <property type="match status" value="1"/>
</dbReference>
<dbReference type="Pfam" id="PF00005">
    <property type="entry name" value="ABC_tran"/>
    <property type="match status" value="1"/>
</dbReference>
<evidence type="ECO:0000256" key="5">
    <source>
        <dbReference type="ARBA" id="ARBA00022840"/>
    </source>
</evidence>
<evidence type="ECO:0000256" key="8">
    <source>
        <dbReference type="ARBA" id="ARBA00024725"/>
    </source>
</evidence>
<feature type="domain" description="ABC transporter" evidence="9">
    <location>
        <begin position="153"/>
        <end position="385"/>
    </location>
</feature>
<keyword evidence="5" id="KW-0067">ATP-binding</keyword>
<dbReference type="SUPFAM" id="SSF52540">
    <property type="entry name" value="P-loop containing nucleoside triphosphate hydrolases"/>
    <property type="match status" value="1"/>
</dbReference>
<keyword evidence="7" id="KW-0472">Membrane</keyword>